<gene>
    <name evidence="3" type="primary">Aste57867_12163</name>
    <name evidence="2" type="ORF">As57867_012118</name>
    <name evidence="3" type="ORF">ASTE57867_12163</name>
</gene>
<dbReference type="OrthoDB" id="77384at2759"/>
<proteinExistence type="predicted"/>
<dbReference type="EMBL" id="CAADRA010005362">
    <property type="protein sequence ID" value="VFT89017.1"/>
    <property type="molecule type" value="Genomic_DNA"/>
</dbReference>
<evidence type="ECO:0000256" key="1">
    <source>
        <dbReference type="SAM" id="MobiDB-lite"/>
    </source>
</evidence>
<keyword evidence="4" id="KW-1185">Reference proteome</keyword>
<evidence type="ECO:0000313" key="4">
    <source>
        <dbReference type="Proteomes" id="UP000332933"/>
    </source>
</evidence>
<evidence type="ECO:0000313" key="2">
    <source>
        <dbReference type="EMBL" id="KAF0697169.1"/>
    </source>
</evidence>
<evidence type="ECO:0000313" key="3">
    <source>
        <dbReference type="EMBL" id="VFT89017.1"/>
    </source>
</evidence>
<feature type="region of interest" description="Disordered" evidence="1">
    <location>
        <begin position="340"/>
        <end position="365"/>
    </location>
</feature>
<reference evidence="3 4" key="1">
    <citation type="submission" date="2019-03" db="EMBL/GenBank/DDBJ databases">
        <authorList>
            <person name="Gaulin E."/>
            <person name="Dumas B."/>
        </authorList>
    </citation>
    <scope>NUCLEOTIDE SEQUENCE [LARGE SCALE GENOMIC DNA]</scope>
    <source>
        <strain evidence="3">CBS 568.67</strain>
    </source>
</reference>
<feature type="compositionally biased region" description="Basic and acidic residues" evidence="1">
    <location>
        <begin position="184"/>
        <end position="205"/>
    </location>
</feature>
<reference evidence="2" key="2">
    <citation type="submission" date="2019-06" db="EMBL/GenBank/DDBJ databases">
        <title>Genomics analysis of Aphanomyces spp. identifies a new class of oomycete effector associated with host adaptation.</title>
        <authorList>
            <person name="Gaulin E."/>
        </authorList>
    </citation>
    <scope>NUCLEOTIDE SEQUENCE</scope>
    <source>
        <strain evidence="2">CBS 578.67</strain>
    </source>
</reference>
<feature type="compositionally biased region" description="Acidic residues" evidence="1">
    <location>
        <begin position="170"/>
        <end position="179"/>
    </location>
</feature>
<dbReference type="AlphaFoldDB" id="A0A485KV98"/>
<accession>A0A485KV98</accession>
<protein>
    <submittedName>
        <fullName evidence="3">Aste57867_12163 protein</fullName>
    </submittedName>
</protein>
<sequence>MAAEHTRHVRVQRALDQVNGISICTLSTWIHTSRPPVAKIYHDSLAQSRAKKAGAAMTFEERIEAILDKTREIATHLQSRRRGSILECDEEDEDDDNDDEFTIMDDDAHASGGFKRQLSRFLSLPRSLSKREMEEVTAMVLQEVNNTPDQSVLMHEIGSLIDENVLTPRDDDDDDDNDGSEPPRMSHRDSLSKRRQKELPRLEIHPMTDIDMAQRKIFKSANRLNGTSFRGGFDEIHKRGLASKGSMRSIFGSEMRLLARSPTACSPKGHAVSKAEQEELDAAAKEEAWRLQVKEDYIMWLRAKAEAQAAREKQRKEEQLARKKKKPRWLLLYEHGRLQQQHLEEQEHMQQSTLPPPSSPATTHH</sequence>
<dbReference type="Proteomes" id="UP000332933">
    <property type="component" value="Unassembled WGS sequence"/>
</dbReference>
<feature type="region of interest" description="Disordered" evidence="1">
    <location>
        <begin position="161"/>
        <end position="205"/>
    </location>
</feature>
<name>A0A485KV98_9STRA</name>
<organism evidence="3 4">
    <name type="scientific">Aphanomyces stellatus</name>
    <dbReference type="NCBI Taxonomy" id="120398"/>
    <lineage>
        <taxon>Eukaryota</taxon>
        <taxon>Sar</taxon>
        <taxon>Stramenopiles</taxon>
        <taxon>Oomycota</taxon>
        <taxon>Saprolegniomycetes</taxon>
        <taxon>Saprolegniales</taxon>
        <taxon>Verrucalvaceae</taxon>
        <taxon>Aphanomyces</taxon>
    </lineage>
</organism>
<dbReference type="EMBL" id="VJMH01005341">
    <property type="protein sequence ID" value="KAF0697169.1"/>
    <property type="molecule type" value="Genomic_DNA"/>
</dbReference>